<keyword evidence="2" id="KW-1185">Reference proteome</keyword>
<evidence type="ECO:0000313" key="1">
    <source>
        <dbReference type="EMBL" id="KAI8655279.1"/>
    </source>
</evidence>
<proteinExistence type="predicted"/>
<dbReference type="EMBL" id="CM046512">
    <property type="protein sequence ID" value="KAI8655279.1"/>
    <property type="molecule type" value="Genomic_DNA"/>
</dbReference>
<reference evidence="1" key="1">
    <citation type="submission" date="2022-06" db="EMBL/GenBank/DDBJ databases">
        <title>Fusarium solani species complex genomes reveal bases of compartmentalisation and animal pathogenesis.</title>
        <authorList>
            <person name="Tsai I.J."/>
        </authorList>
    </citation>
    <scope>NUCLEOTIDE SEQUENCE</scope>
    <source>
        <strain evidence="1">Fu6.1</strain>
    </source>
</reference>
<gene>
    <name evidence="1" type="ORF">NCS57_01276200</name>
</gene>
<organism evidence="1 2">
    <name type="scientific">Fusarium keratoplasticum</name>
    <dbReference type="NCBI Taxonomy" id="1328300"/>
    <lineage>
        <taxon>Eukaryota</taxon>
        <taxon>Fungi</taxon>
        <taxon>Dikarya</taxon>
        <taxon>Ascomycota</taxon>
        <taxon>Pezizomycotina</taxon>
        <taxon>Sordariomycetes</taxon>
        <taxon>Hypocreomycetidae</taxon>
        <taxon>Hypocreales</taxon>
        <taxon>Nectriaceae</taxon>
        <taxon>Fusarium</taxon>
        <taxon>Fusarium solani species complex</taxon>
    </lineage>
</organism>
<evidence type="ECO:0000313" key="2">
    <source>
        <dbReference type="Proteomes" id="UP001065298"/>
    </source>
</evidence>
<name>A0ACC0QID2_9HYPO</name>
<sequence>MLSSLQEPLKQDLRVQRPDYQIDKIPAEDPNGVCTAQDPGGVRLSPRSLGCPSFFSRLPSQRLAPQHLCNSPKMRRFGWAFALAMPWSSLAATVSCDFSIEWVRANPDGAFERPTIGINGQWPIPQIEANVGDTILVNAHNNLGNQTTSLHFHGLFMNGSNHMDGPSQVTQCPIPPGSSFLYNFTITQAGTYWYHSHTESQYPDGLRGNLIIHDPESPFKGKYDEEIVMSLSDWYHDEMQTLLPEFLRKGNPTGAEPVPQAALMNETQNLMVPVQPGKTYFLRLINLGAFAGQYFWIEGHKMSIVEVDGAYTKPAEANMVYLSAGQRCSVLVTTKADAKVNFPIVASMDTDLFDVLPDDLNWNVTGWLVYDEAQPLPKPATIYEFDPYDDLDLVPFDEMPLLPEPSKKVELEVIMDNLRDGANYAFFNNITYRAPKVPTLYTVLTSGDKATNPQVYGTYTHSFVLKKDEIVQVILNNKDDGRHPFHLHGHHFQVLYRSDDDAGDFEGSEKDFAKIPMRRDTVVVNGNGNVVLRFKADNPGVWLFHCHIEWHVASGLIATFVEQPLELQKTLTLPQNHLDACKAGDVPAAGNAAGNTKDYLDLTGENVPPPRLPDGFTLKGIIAFAFSTLMGIIGVYAVASYGMKTDSKKKRAAEREPLLASGEAGAESEPTGRAVNGENVVRRNIPAPFDGIV</sequence>
<dbReference type="Proteomes" id="UP001065298">
    <property type="component" value="Chromosome 10"/>
</dbReference>
<accession>A0ACC0QID2</accession>
<comment type="caution">
    <text evidence="1">The sequence shown here is derived from an EMBL/GenBank/DDBJ whole genome shotgun (WGS) entry which is preliminary data.</text>
</comment>
<protein>
    <submittedName>
        <fullName evidence="1">Uncharacterized protein</fullName>
    </submittedName>
</protein>